<keyword evidence="3" id="KW-0862">Zinc</keyword>
<feature type="region of interest" description="Disordered" evidence="9">
    <location>
        <begin position="1404"/>
        <end position="1427"/>
    </location>
</feature>
<keyword evidence="10" id="KW-0472">Membrane</keyword>
<keyword evidence="10" id="KW-1133">Transmembrane helix</keyword>
<feature type="transmembrane region" description="Helical" evidence="10">
    <location>
        <begin position="486"/>
        <end position="505"/>
    </location>
</feature>
<dbReference type="Gene3D" id="3.30.50.10">
    <property type="entry name" value="Erythroid Transcription Factor GATA-1, subunit A"/>
    <property type="match status" value="2"/>
</dbReference>
<keyword evidence="5" id="KW-0238">DNA-binding</keyword>
<feature type="compositionally biased region" description="Polar residues" evidence="9">
    <location>
        <begin position="730"/>
        <end position="750"/>
    </location>
</feature>
<keyword evidence="2" id="KW-0863">Zinc-finger</keyword>
<feature type="region of interest" description="Disordered" evidence="9">
    <location>
        <begin position="1"/>
        <end position="91"/>
    </location>
</feature>
<protein>
    <recommendedName>
        <fullName evidence="15">Nuclear receptor domain-containing protein</fullName>
    </recommendedName>
</protein>
<feature type="compositionally biased region" description="Low complexity" evidence="9">
    <location>
        <begin position="971"/>
        <end position="986"/>
    </location>
</feature>
<feature type="compositionally biased region" description="Low complexity" evidence="9">
    <location>
        <begin position="80"/>
        <end position="91"/>
    </location>
</feature>
<feature type="transmembrane region" description="Helical" evidence="10">
    <location>
        <begin position="104"/>
        <end position="125"/>
    </location>
</feature>
<evidence type="ECO:0000256" key="10">
    <source>
        <dbReference type="SAM" id="Phobius"/>
    </source>
</evidence>
<dbReference type="EMBL" id="JAKROA010000011">
    <property type="protein sequence ID" value="KAL5104720.1"/>
    <property type="molecule type" value="Genomic_DNA"/>
</dbReference>
<evidence type="ECO:0000256" key="3">
    <source>
        <dbReference type="ARBA" id="ARBA00022833"/>
    </source>
</evidence>
<dbReference type="PROSITE" id="PS51843">
    <property type="entry name" value="NR_LBD"/>
    <property type="match status" value="1"/>
</dbReference>
<dbReference type="Gene3D" id="1.10.565.10">
    <property type="entry name" value="Retinoid X Receptor"/>
    <property type="match status" value="1"/>
</dbReference>
<proteinExistence type="predicted"/>
<feature type="domain" description="Nuclear receptor" evidence="11">
    <location>
        <begin position="772"/>
        <end position="849"/>
    </location>
</feature>
<evidence type="ECO:0000256" key="2">
    <source>
        <dbReference type="ARBA" id="ARBA00022771"/>
    </source>
</evidence>
<keyword evidence="8" id="KW-0539">Nucleus</keyword>
<feature type="region of interest" description="Disordered" evidence="9">
    <location>
        <begin position="957"/>
        <end position="990"/>
    </location>
</feature>
<evidence type="ECO:0000259" key="11">
    <source>
        <dbReference type="PROSITE" id="PS51030"/>
    </source>
</evidence>
<dbReference type="PROSITE" id="PS51030">
    <property type="entry name" value="NUCLEAR_REC_DBD_2"/>
    <property type="match status" value="2"/>
</dbReference>
<dbReference type="InterPro" id="IPR050200">
    <property type="entry name" value="Nuclear_hormone_rcpt_NR3"/>
</dbReference>
<dbReference type="PRINTS" id="PR00047">
    <property type="entry name" value="STROIDFINGER"/>
</dbReference>
<evidence type="ECO:0000313" key="13">
    <source>
        <dbReference type="EMBL" id="KAL5104720.1"/>
    </source>
</evidence>
<feature type="transmembrane region" description="Helical" evidence="10">
    <location>
        <begin position="188"/>
        <end position="207"/>
    </location>
</feature>
<evidence type="ECO:0000256" key="8">
    <source>
        <dbReference type="ARBA" id="ARBA00023242"/>
    </source>
</evidence>
<dbReference type="Pfam" id="PF01222">
    <property type="entry name" value="ERG4_ERG24"/>
    <property type="match status" value="1"/>
</dbReference>
<evidence type="ECO:0000259" key="12">
    <source>
        <dbReference type="PROSITE" id="PS51843"/>
    </source>
</evidence>
<feature type="transmembrane region" description="Helical" evidence="10">
    <location>
        <begin position="315"/>
        <end position="337"/>
    </location>
</feature>
<evidence type="ECO:0000256" key="9">
    <source>
        <dbReference type="SAM" id="MobiDB-lite"/>
    </source>
</evidence>
<keyword evidence="1" id="KW-0479">Metal-binding</keyword>
<dbReference type="InterPro" id="IPR000536">
    <property type="entry name" value="Nucl_hrmn_rcpt_lig-bd"/>
</dbReference>
<dbReference type="InterPro" id="IPR001628">
    <property type="entry name" value="Znf_hrmn_rcpt"/>
</dbReference>
<feature type="region of interest" description="Disordered" evidence="9">
    <location>
        <begin position="710"/>
        <end position="754"/>
    </location>
</feature>
<dbReference type="Pfam" id="PF00105">
    <property type="entry name" value="zf-C4"/>
    <property type="match status" value="2"/>
</dbReference>
<keyword evidence="10" id="KW-0812">Transmembrane</keyword>
<accession>A0ABR4Q527</accession>
<feature type="domain" description="NR LBD" evidence="12">
    <location>
        <begin position="1085"/>
        <end position="1323"/>
    </location>
</feature>
<evidence type="ECO:0000256" key="1">
    <source>
        <dbReference type="ARBA" id="ARBA00022723"/>
    </source>
</evidence>
<gene>
    <name evidence="13" type="ORF">TcWFU_006943</name>
</gene>
<dbReference type="SMART" id="SM00399">
    <property type="entry name" value="ZnF_C4"/>
    <property type="match status" value="2"/>
</dbReference>
<dbReference type="PANTHER" id="PTHR48092">
    <property type="entry name" value="KNIRPS-RELATED PROTEIN-RELATED"/>
    <property type="match status" value="1"/>
</dbReference>
<organism evidence="13 14">
    <name type="scientific">Taenia crassiceps</name>
    <dbReference type="NCBI Taxonomy" id="6207"/>
    <lineage>
        <taxon>Eukaryota</taxon>
        <taxon>Metazoa</taxon>
        <taxon>Spiralia</taxon>
        <taxon>Lophotrochozoa</taxon>
        <taxon>Platyhelminthes</taxon>
        <taxon>Cestoda</taxon>
        <taxon>Eucestoda</taxon>
        <taxon>Cyclophyllidea</taxon>
        <taxon>Taeniidae</taxon>
        <taxon>Taenia</taxon>
    </lineage>
</organism>
<dbReference type="Proteomes" id="UP001651158">
    <property type="component" value="Unassembled WGS sequence"/>
</dbReference>
<dbReference type="InterPro" id="IPR001171">
    <property type="entry name" value="ERG24_DHCR-like"/>
</dbReference>
<keyword evidence="14" id="KW-1185">Reference proteome</keyword>
<name>A0ABR4Q527_9CEST</name>
<feature type="transmembrane region" description="Helical" evidence="10">
    <location>
        <begin position="219"/>
        <end position="238"/>
    </location>
</feature>
<feature type="transmembrane region" description="Helical" evidence="10">
    <location>
        <begin position="258"/>
        <end position="275"/>
    </location>
</feature>
<evidence type="ECO:0000313" key="14">
    <source>
        <dbReference type="Proteomes" id="UP001651158"/>
    </source>
</evidence>
<evidence type="ECO:0000256" key="6">
    <source>
        <dbReference type="ARBA" id="ARBA00023163"/>
    </source>
</evidence>
<dbReference type="InterPro" id="IPR013088">
    <property type="entry name" value="Znf_NHR/GATA"/>
</dbReference>
<reference evidence="13 14" key="1">
    <citation type="journal article" date="2022" name="Front. Cell. Infect. Microbiol.">
        <title>The Genomes of Two Strains of Taenia crassiceps the Animal Model for the Study of Human Cysticercosis.</title>
        <authorList>
            <person name="Bobes R.J."/>
            <person name="Estrada K."/>
            <person name="Rios-Valencia D.G."/>
            <person name="Calderon-Gallegos A."/>
            <person name="de la Torre P."/>
            <person name="Carrero J.C."/>
            <person name="Sanchez-Flores A."/>
            <person name="Laclette J.P."/>
        </authorList>
    </citation>
    <scope>NUCLEOTIDE SEQUENCE [LARGE SCALE GENOMIC DNA]</scope>
    <source>
        <strain evidence="13">WFUcys</strain>
    </source>
</reference>
<feature type="compositionally biased region" description="Basic residues" evidence="9">
    <location>
        <begin position="64"/>
        <end position="78"/>
    </location>
</feature>
<feature type="compositionally biased region" description="Basic residues" evidence="9">
    <location>
        <begin position="1"/>
        <end position="29"/>
    </location>
</feature>
<evidence type="ECO:0000256" key="7">
    <source>
        <dbReference type="ARBA" id="ARBA00023170"/>
    </source>
</evidence>
<evidence type="ECO:0008006" key="15">
    <source>
        <dbReference type="Google" id="ProtNLM"/>
    </source>
</evidence>
<evidence type="ECO:0000256" key="5">
    <source>
        <dbReference type="ARBA" id="ARBA00023125"/>
    </source>
</evidence>
<dbReference type="SUPFAM" id="SSF48508">
    <property type="entry name" value="Nuclear receptor ligand-binding domain"/>
    <property type="match status" value="1"/>
</dbReference>
<dbReference type="InterPro" id="IPR035500">
    <property type="entry name" value="NHR-like_dom_sf"/>
</dbReference>
<dbReference type="Gene3D" id="1.20.120.1630">
    <property type="match status" value="1"/>
</dbReference>
<dbReference type="SUPFAM" id="SSF57716">
    <property type="entry name" value="Glucocorticoid receptor-like (DNA-binding domain)"/>
    <property type="match status" value="2"/>
</dbReference>
<feature type="transmembrane region" description="Helical" evidence="10">
    <location>
        <begin position="343"/>
        <end position="362"/>
    </location>
</feature>
<feature type="domain" description="Nuclear receptor" evidence="11">
    <location>
        <begin position="857"/>
        <end position="933"/>
    </location>
</feature>
<evidence type="ECO:0000256" key="4">
    <source>
        <dbReference type="ARBA" id="ARBA00023015"/>
    </source>
</evidence>
<feature type="compositionally biased region" description="Polar residues" evidence="9">
    <location>
        <begin position="54"/>
        <end position="63"/>
    </location>
</feature>
<keyword evidence="4" id="KW-0805">Transcription regulation</keyword>
<dbReference type="CDD" id="cd07179">
    <property type="entry name" value="2DBD_NR_DBD2"/>
    <property type="match status" value="1"/>
</dbReference>
<feature type="transmembrane region" description="Helical" evidence="10">
    <location>
        <begin position="416"/>
        <end position="435"/>
    </location>
</feature>
<keyword evidence="7" id="KW-0675">Receptor</keyword>
<sequence length="1427" mass="157553">MVDKRRMTRSSRSRNASRARSASRSRATSKPRTFSKSPTRKLRTRPSSTSPSTENVKSGSSLRRTAKIHTSARSKRRPIVSYSPSEPNVSSSESAQAFTDSRSFLHSFANVLSGLFLGIFCGESANLLVDFFMPLFVYWCTFLAVLPTNEKTFSRICSHQGCFIAFFGAELPMDLGFINLYVLFGVAFFNRIIMFLNHLLPIGRPFFVVAGEDRWQYKCNGISIFMLCLLAVASYGFVDAEVVGSSQLFKLHRFLPSIFLGAWVDAIVFAIHVFLNSRRIHASPAALVRHSGNFVVNFYNGCATRPIICGLDIKVLSYYASFIGSFILQLVFVIYQYHEHSTLGFGLTILLLLHCICILDFFVYEPTFLRAHDVVYYGCGLRWFQNALLVWPFLRSVGVLHLAHNYYAVYPSRGSLPYYGFPAAGAVLFILGLYIRRRAINQKFYNGSERHSFEAASILDTGATRNIVAVGWWACVRHPDYLGEMISSFGLALTAGVGSVAPWIASMCVFFNVLSRIRWDEGIGLGRYDKTAWERYTAAVPYRLIRHFNGQKISADLQTLCQCFNLPYTIPVPSVFLLKTCSHTCLNTFVRCNNAISVSVESPSAEAMCIGGVRDDQLRNSNLSHYPATSLDAGTPGGLSAHWTSGGLGVDEPDSSTTLHPTYALLSAPTTLPNESSQFFHKFPDHQMTTSTPANGNNYFIAMDAGGEYYPSQPPSSSSAFNQLPPPVEGSTQLTDLDSATKGPSRSTGGVSLPGFTSPESAFYQYQNRMEGQLCQICGELAAGFHHGAYVCEACKKFFMRHSLANGRSTTTCPSGGNCVIAKSSRGRCQQCRYKKCLEVGMSLKDMDAQGELDISNIPCRVCGGRSSGFHFGALTCEGCKGFFRRTEESASRLVCVGGKDNCTITPRSRNVCKACRFRRCLRAGMSKRGSRIGRQPNAVKFHCAIEIRQLKDSGQPLASDFGPLPRKHSSVPTLASSSASPSSSSQTNALVGGGVVELPQRRASAGACDMATYAGSMLPRRKASAPVKMETTAVSQMPSTSATVSASSSAAAAAATAAAAAAAVAGVVGTDEEILVDGLNWFNYGMRMAMEFMRLPATYFKSRFDMSTIEPSQADDGHQVWDHVMNHFHLHSQQVVQFAKLIPGFNQMSLSARGHLVRASLYSEVLLMLSRDYDAVGDRYNFLDFSPAERDIVLRHFPIYNRVVEHLKISGRFFQQLNLTHTEFVYACAIGILRYYYILANPAYTDARKLLLLARHSLLATMRSQNESQELVDHKWSRLEAMSEMLSSMSKEYREIAQQLQRSRPDLRYPDLYVEMYETGESAFAQHSFMTVSALTAQSTTDATNVTHFPSASTLIQQPVAMLPSISHGVPSSSTTHWSIASSSIKPEDSVWSIQDHWNDNTPSISSANPYQISNFLDSNRPPTQP</sequence>
<keyword evidence="6" id="KW-0804">Transcription</keyword>
<comment type="caution">
    <text evidence="13">The sequence shown here is derived from an EMBL/GenBank/DDBJ whole genome shotgun (WGS) entry which is preliminary data.</text>
</comment>